<accession>A0A1Y3B8P2</accession>
<dbReference type="Proteomes" id="UP000194236">
    <property type="component" value="Unassembled WGS sequence"/>
</dbReference>
<reference evidence="2 3" key="1">
    <citation type="submission" date="2017-03" db="EMBL/GenBank/DDBJ databases">
        <title>Genome Survey of Euroglyphus maynei.</title>
        <authorList>
            <person name="Arlian L.G."/>
            <person name="Morgan M.S."/>
            <person name="Rider S.D."/>
        </authorList>
    </citation>
    <scope>NUCLEOTIDE SEQUENCE [LARGE SCALE GENOMIC DNA]</scope>
    <source>
        <strain evidence="2">Arlian Lab</strain>
        <tissue evidence="2">Whole body</tissue>
    </source>
</reference>
<dbReference type="EMBL" id="MUJZ01039490">
    <property type="protein sequence ID" value="OTF75986.1"/>
    <property type="molecule type" value="Genomic_DNA"/>
</dbReference>
<name>A0A1Y3B8P2_EURMA</name>
<protein>
    <submittedName>
        <fullName evidence="2">Uncharacterized protein</fullName>
    </submittedName>
</protein>
<comment type="caution">
    <text evidence="2">The sequence shown here is derived from an EMBL/GenBank/DDBJ whole genome shotgun (WGS) entry which is preliminary data.</text>
</comment>
<keyword evidence="1" id="KW-0472">Membrane</keyword>
<feature type="transmembrane region" description="Helical" evidence="1">
    <location>
        <begin position="87"/>
        <end position="110"/>
    </location>
</feature>
<keyword evidence="1" id="KW-1133">Transmembrane helix</keyword>
<organism evidence="2 3">
    <name type="scientific">Euroglyphus maynei</name>
    <name type="common">Mayne's house dust mite</name>
    <dbReference type="NCBI Taxonomy" id="6958"/>
    <lineage>
        <taxon>Eukaryota</taxon>
        <taxon>Metazoa</taxon>
        <taxon>Ecdysozoa</taxon>
        <taxon>Arthropoda</taxon>
        <taxon>Chelicerata</taxon>
        <taxon>Arachnida</taxon>
        <taxon>Acari</taxon>
        <taxon>Acariformes</taxon>
        <taxon>Sarcoptiformes</taxon>
        <taxon>Astigmata</taxon>
        <taxon>Psoroptidia</taxon>
        <taxon>Analgoidea</taxon>
        <taxon>Pyroglyphidae</taxon>
        <taxon>Pyroglyphinae</taxon>
        <taxon>Euroglyphus</taxon>
    </lineage>
</organism>
<evidence type="ECO:0000256" key="1">
    <source>
        <dbReference type="SAM" id="Phobius"/>
    </source>
</evidence>
<gene>
    <name evidence="2" type="ORF">BLA29_009421</name>
</gene>
<keyword evidence="1" id="KW-0812">Transmembrane</keyword>
<keyword evidence="3" id="KW-1185">Reference proteome</keyword>
<dbReference type="AlphaFoldDB" id="A0A1Y3B8P2"/>
<evidence type="ECO:0000313" key="3">
    <source>
        <dbReference type="Proteomes" id="UP000194236"/>
    </source>
</evidence>
<proteinExistence type="predicted"/>
<evidence type="ECO:0000313" key="2">
    <source>
        <dbReference type="EMBL" id="OTF75986.1"/>
    </source>
</evidence>
<sequence>MDAINLNNGSYPTYGHLHHNKRDLKNLLPISDLTNPMDFFDDLGNGNNNIDSGRLLHHNHHHHHDDLSFKHYPVFIHKYKTAIGKSLWPDIVMTSLPTIFILLLTTPMLMSK</sequence>